<sequence>MLCAIYKSRKKDGMYLYVEKRDNFDKVPQALREAFGTPIFVMLFNLNGEKPLIQAKNQEVAAQIQTQGFYLQMPKQEENLLAQHKNAQKNNRT</sequence>
<proteinExistence type="inferred from homology"/>
<dbReference type="PANTHER" id="PTHR38109:SF1">
    <property type="entry name" value="PROTEIN YCGL"/>
    <property type="match status" value="1"/>
</dbReference>
<protein>
    <recommendedName>
        <fullName evidence="1">YcgL domain-containing protein CVP04_04290</fullName>
    </recommendedName>
</protein>
<dbReference type="InterPro" id="IPR038068">
    <property type="entry name" value="YcgL-like_sf"/>
</dbReference>
<dbReference type="HAMAP" id="MF_01866">
    <property type="entry name" value="UPF0745"/>
    <property type="match status" value="1"/>
</dbReference>
<dbReference type="OrthoDB" id="7062382at2"/>
<dbReference type="PANTHER" id="PTHR38109">
    <property type="entry name" value="PROTEIN YCGL"/>
    <property type="match status" value="1"/>
</dbReference>
<gene>
    <name evidence="3" type="ORF">CVP04_04290</name>
</gene>
<comment type="caution">
    <text evidence="3">The sequence shown here is derived from an EMBL/GenBank/DDBJ whole genome shotgun (WGS) entry which is preliminary data.</text>
</comment>
<feature type="domain" description="YcgL" evidence="2">
    <location>
        <begin position="1"/>
        <end position="85"/>
    </location>
</feature>
<evidence type="ECO:0000313" key="4">
    <source>
        <dbReference type="Proteomes" id="UP000230282"/>
    </source>
</evidence>
<dbReference type="Gene3D" id="3.10.510.20">
    <property type="entry name" value="YcgL domain"/>
    <property type="match status" value="1"/>
</dbReference>
<dbReference type="EMBL" id="PHGZ01000008">
    <property type="protein sequence ID" value="PJG83349.1"/>
    <property type="molecule type" value="Genomic_DNA"/>
</dbReference>
<dbReference type="RefSeq" id="WP_100296287.1">
    <property type="nucleotide sequence ID" value="NZ_PHGZ01000008.1"/>
</dbReference>
<dbReference type="AlphaFoldDB" id="A0A2M8RWU1"/>
<keyword evidence="4" id="KW-1185">Reference proteome</keyword>
<evidence type="ECO:0000259" key="2">
    <source>
        <dbReference type="PROSITE" id="PS51648"/>
    </source>
</evidence>
<dbReference type="Proteomes" id="UP000230282">
    <property type="component" value="Unassembled WGS sequence"/>
</dbReference>
<evidence type="ECO:0000313" key="3">
    <source>
        <dbReference type="EMBL" id="PJG83349.1"/>
    </source>
</evidence>
<dbReference type="PROSITE" id="PS51648">
    <property type="entry name" value="YCGL"/>
    <property type="match status" value="1"/>
</dbReference>
<organism evidence="3 4">
    <name type="scientific">Caviibacterium pharyngocola</name>
    <dbReference type="NCBI Taxonomy" id="28159"/>
    <lineage>
        <taxon>Bacteria</taxon>
        <taxon>Pseudomonadati</taxon>
        <taxon>Pseudomonadota</taxon>
        <taxon>Gammaproteobacteria</taxon>
        <taxon>Pasteurellales</taxon>
        <taxon>Pasteurellaceae</taxon>
        <taxon>Caviibacterium</taxon>
    </lineage>
</organism>
<dbReference type="InterPro" id="IPR027354">
    <property type="entry name" value="YcgL_dom"/>
</dbReference>
<name>A0A2M8RWU1_9PAST</name>
<accession>A0A2M8RWU1</accession>
<dbReference type="SUPFAM" id="SSF160191">
    <property type="entry name" value="YcgL-like"/>
    <property type="match status" value="1"/>
</dbReference>
<reference evidence="3 4" key="1">
    <citation type="submission" date="2017-11" db="EMBL/GenBank/DDBJ databases">
        <title>Reclassification of Bisgaard taxon 5 as Caviibacterium pharyngocola gen. nov., sp. nov.</title>
        <authorList>
            <person name="Christensen H."/>
        </authorList>
    </citation>
    <scope>NUCLEOTIDE SEQUENCE [LARGE SCALE GENOMIC DNA]</scope>
    <source>
        <strain evidence="3 4">7_3</strain>
    </source>
</reference>
<evidence type="ECO:0000256" key="1">
    <source>
        <dbReference type="HAMAP-Rule" id="MF_01866"/>
    </source>
</evidence>
<dbReference type="Pfam" id="PF05166">
    <property type="entry name" value="YcgL"/>
    <property type="match status" value="1"/>
</dbReference>